<evidence type="ECO:0000313" key="10">
    <source>
        <dbReference type="RefSeq" id="XP_022959874.1"/>
    </source>
</evidence>
<feature type="binding site" evidence="6">
    <location>
        <position position="124"/>
    </location>
    <ligand>
        <name>Ca(2+)</name>
        <dbReference type="ChEBI" id="CHEBI:29108"/>
        <label>3</label>
    </ligand>
</feature>
<keyword evidence="2 6" id="KW-0479">Metal-binding</keyword>
<evidence type="ECO:0000256" key="4">
    <source>
        <dbReference type="ARBA" id="ARBA00022833"/>
    </source>
</evidence>
<dbReference type="InterPro" id="IPR021190">
    <property type="entry name" value="Pept_M10A"/>
</dbReference>
<dbReference type="InterPro" id="IPR001818">
    <property type="entry name" value="Pept_M10_metallopeptidase"/>
</dbReference>
<feature type="binding site" evidence="6">
    <location>
        <position position="125"/>
    </location>
    <ligand>
        <name>Ca(2+)</name>
        <dbReference type="ChEBI" id="CHEBI:29108"/>
        <label>3</label>
    </ligand>
</feature>
<dbReference type="GO" id="GO:0006508">
    <property type="term" value="P:proteolysis"/>
    <property type="evidence" value="ECO:0007669"/>
    <property type="project" value="UniProtKB-KW"/>
</dbReference>
<dbReference type="Proteomes" id="UP000504609">
    <property type="component" value="Unplaced"/>
</dbReference>
<dbReference type="GO" id="GO:0004222">
    <property type="term" value="F:metalloendopeptidase activity"/>
    <property type="evidence" value="ECO:0007669"/>
    <property type="project" value="InterPro"/>
</dbReference>
<dbReference type="InterPro" id="IPR006026">
    <property type="entry name" value="Peptidase_Metallo"/>
</dbReference>
<dbReference type="CDD" id="cd04278">
    <property type="entry name" value="ZnMc_MMP"/>
    <property type="match status" value="1"/>
</dbReference>
<dbReference type="KEGG" id="cmos:111460805"/>
<comment type="cofactor">
    <cofactor evidence="6">
        <name>Ca(2+)</name>
        <dbReference type="ChEBI" id="CHEBI:29108"/>
    </cofactor>
    <text evidence="6">Can bind about 5 Ca(2+) ions per subunit.</text>
</comment>
<evidence type="ECO:0000256" key="7">
    <source>
        <dbReference type="SAM" id="SignalP"/>
    </source>
</evidence>
<dbReference type="PANTHER" id="PTHR10201">
    <property type="entry name" value="MATRIX METALLOPROTEINASE"/>
    <property type="match status" value="1"/>
</dbReference>
<evidence type="ECO:0000256" key="3">
    <source>
        <dbReference type="ARBA" id="ARBA00022801"/>
    </source>
</evidence>
<protein>
    <submittedName>
        <fullName evidence="10">Metalloendoproteinase 1-like</fullName>
    </submittedName>
</protein>
<accession>A0A6J1H9C5</accession>
<feature type="binding site" evidence="6">
    <location>
        <position position="119"/>
    </location>
    <ligand>
        <name>Zn(2+)</name>
        <dbReference type="ChEBI" id="CHEBI:29105"/>
        <label>1</label>
    </ligand>
</feature>
<feature type="binding site" evidence="6">
    <location>
        <position position="176"/>
    </location>
    <ligand>
        <name>Zn(2+)</name>
        <dbReference type="ChEBI" id="CHEBI:29105"/>
        <label>2</label>
        <note>catalytic</note>
    </ligand>
</feature>
<comment type="cofactor">
    <cofactor evidence="6">
        <name>Zn(2+)</name>
        <dbReference type="ChEBI" id="CHEBI:29105"/>
    </cofactor>
    <text evidence="6">Binds 2 Zn(2+) ions per subunit.</text>
</comment>
<feature type="active site" evidence="5">
    <location>
        <position position="167"/>
    </location>
</feature>
<evidence type="ECO:0000256" key="6">
    <source>
        <dbReference type="PIRSR" id="PIRSR621190-2"/>
    </source>
</evidence>
<feature type="chain" id="PRO_5027116982" evidence="7">
    <location>
        <begin position="29"/>
        <end position="211"/>
    </location>
</feature>
<dbReference type="GO" id="GO:0008270">
    <property type="term" value="F:zinc ion binding"/>
    <property type="evidence" value="ECO:0007669"/>
    <property type="project" value="InterPro"/>
</dbReference>
<dbReference type="PANTHER" id="PTHR10201:SF213">
    <property type="entry name" value="METALLOENDOPROTEINASE 2-MMP-LIKE"/>
    <property type="match status" value="1"/>
</dbReference>
<gene>
    <name evidence="10" type="primary">LOC111460805</name>
</gene>
<keyword evidence="9" id="KW-1185">Reference proteome</keyword>
<proteinExistence type="predicted"/>
<feature type="binding site" evidence="6">
    <location>
        <position position="144"/>
    </location>
    <ligand>
        <name>Ca(2+)</name>
        <dbReference type="ChEBI" id="CHEBI:29108"/>
        <label>3</label>
    </ligand>
</feature>
<feature type="signal peptide" evidence="7">
    <location>
        <begin position="1"/>
        <end position="28"/>
    </location>
</feature>
<dbReference type="SMART" id="SM00235">
    <property type="entry name" value="ZnMc"/>
    <property type="match status" value="1"/>
</dbReference>
<feature type="binding site" evidence="6">
    <location>
        <position position="132"/>
    </location>
    <ligand>
        <name>Zn(2+)</name>
        <dbReference type="ChEBI" id="CHEBI:29105"/>
        <label>1</label>
    </ligand>
</feature>
<evidence type="ECO:0000313" key="9">
    <source>
        <dbReference type="Proteomes" id="UP000504609"/>
    </source>
</evidence>
<dbReference type="PRINTS" id="PR00138">
    <property type="entry name" value="MATRIXIN"/>
</dbReference>
<evidence type="ECO:0000256" key="1">
    <source>
        <dbReference type="ARBA" id="ARBA00022670"/>
    </source>
</evidence>
<evidence type="ECO:0000256" key="5">
    <source>
        <dbReference type="PIRSR" id="PIRSR621190-1"/>
    </source>
</evidence>
<evidence type="ECO:0000259" key="8">
    <source>
        <dbReference type="SMART" id="SM00235"/>
    </source>
</evidence>
<feature type="binding site" evidence="6">
    <location>
        <position position="117"/>
    </location>
    <ligand>
        <name>Zn(2+)</name>
        <dbReference type="ChEBI" id="CHEBI:29105"/>
        <label>1</label>
    </ligand>
</feature>
<feature type="binding site" evidence="6">
    <location>
        <position position="142"/>
    </location>
    <ligand>
        <name>Zn(2+)</name>
        <dbReference type="ChEBI" id="CHEBI:29105"/>
        <label>1</label>
    </ligand>
</feature>
<keyword evidence="4 6" id="KW-0862">Zinc</keyword>
<sequence length="211" mass="22821">MASSKAFKTTLFLGVVLVVLSLFPGSEGCWAEESYNKTQHRIKFHKVSRYSFFQGSPRWPPSKRNLTYKFLTGFPTNGKPPVASACGRWAAVTQFTFTEVPSSAPADITITFARLSHGDGYPFDGPGGTLAHAFAPTDGRLHFDADDSYVIGAAPNAFDLESVAVHEMGHILGLGHSNVVQAIMYPSISSGTVKKELQADDINGIKALYGF</sequence>
<feature type="binding site" evidence="6">
    <location>
        <position position="166"/>
    </location>
    <ligand>
        <name>Zn(2+)</name>
        <dbReference type="ChEBI" id="CHEBI:29105"/>
        <label>2</label>
        <note>catalytic</note>
    </ligand>
</feature>
<dbReference type="GeneID" id="111460805"/>
<reference evidence="10" key="1">
    <citation type="submission" date="2025-08" db="UniProtKB">
        <authorList>
            <consortium name="RefSeq"/>
        </authorList>
    </citation>
    <scope>IDENTIFICATION</scope>
    <source>
        <tissue evidence="10">Young leaves</tissue>
    </source>
</reference>
<keyword evidence="7" id="KW-0732">Signal</keyword>
<feature type="binding site" evidence="6">
    <location>
        <position position="184"/>
    </location>
    <ligand>
        <name>Zn(2+)</name>
        <dbReference type="ChEBI" id="CHEBI:29105"/>
        <label>2</label>
        <note>catalytic</note>
    </ligand>
</feature>
<keyword evidence="1" id="KW-0645">Protease</keyword>
<keyword evidence="6" id="KW-0106">Calcium</keyword>
<organism evidence="9 10">
    <name type="scientific">Cucurbita moschata</name>
    <name type="common">Winter crookneck squash</name>
    <name type="synonym">Cucurbita pepo var. moschata</name>
    <dbReference type="NCBI Taxonomy" id="3662"/>
    <lineage>
        <taxon>Eukaryota</taxon>
        <taxon>Viridiplantae</taxon>
        <taxon>Streptophyta</taxon>
        <taxon>Embryophyta</taxon>
        <taxon>Tracheophyta</taxon>
        <taxon>Spermatophyta</taxon>
        <taxon>Magnoliopsida</taxon>
        <taxon>eudicotyledons</taxon>
        <taxon>Gunneridae</taxon>
        <taxon>Pentapetalae</taxon>
        <taxon>rosids</taxon>
        <taxon>fabids</taxon>
        <taxon>Cucurbitales</taxon>
        <taxon>Cucurbitaceae</taxon>
        <taxon>Cucurbiteae</taxon>
        <taxon>Cucurbita</taxon>
    </lineage>
</organism>
<dbReference type="InterPro" id="IPR024079">
    <property type="entry name" value="MetalloPept_cat_dom_sf"/>
</dbReference>
<dbReference type="GO" id="GO:0030198">
    <property type="term" value="P:extracellular matrix organization"/>
    <property type="evidence" value="ECO:0007669"/>
    <property type="project" value="TreeGrafter"/>
</dbReference>
<dbReference type="Gene3D" id="3.40.390.10">
    <property type="entry name" value="Collagenase (Catalytic Domain)"/>
    <property type="match status" value="1"/>
</dbReference>
<keyword evidence="3" id="KW-0378">Hydrolase</keyword>
<name>A0A6J1H9C5_CUCMO</name>
<feature type="binding site" evidence="6">
    <location>
        <position position="107"/>
    </location>
    <ligand>
        <name>Ca(2+)</name>
        <dbReference type="ChEBI" id="CHEBI:29108"/>
        <label>2</label>
    </ligand>
</feature>
<dbReference type="InterPro" id="IPR033739">
    <property type="entry name" value="M10A_MMP"/>
</dbReference>
<dbReference type="RefSeq" id="XP_022959874.1">
    <property type="nucleotide sequence ID" value="XM_023104106.1"/>
</dbReference>
<evidence type="ECO:0000256" key="2">
    <source>
        <dbReference type="ARBA" id="ARBA00022723"/>
    </source>
</evidence>
<feature type="domain" description="Peptidase metallopeptidase" evidence="8">
    <location>
        <begin position="55"/>
        <end position="211"/>
    </location>
</feature>
<dbReference type="GO" id="GO:0031012">
    <property type="term" value="C:extracellular matrix"/>
    <property type="evidence" value="ECO:0007669"/>
    <property type="project" value="InterPro"/>
</dbReference>
<dbReference type="AlphaFoldDB" id="A0A6J1H9C5"/>
<dbReference type="Pfam" id="PF00413">
    <property type="entry name" value="Peptidase_M10"/>
    <property type="match status" value="1"/>
</dbReference>
<feature type="binding site" evidence="6">
    <location>
        <position position="170"/>
    </location>
    <ligand>
        <name>Zn(2+)</name>
        <dbReference type="ChEBI" id="CHEBI:29105"/>
        <label>2</label>
        <note>catalytic</note>
    </ligand>
</feature>
<dbReference type="GO" id="GO:0030574">
    <property type="term" value="P:collagen catabolic process"/>
    <property type="evidence" value="ECO:0007669"/>
    <property type="project" value="TreeGrafter"/>
</dbReference>
<dbReference type="SUPFAM" id="SSF55486">
    <property type="entry name" value="Metalloproteases ('zincins'), catalytic domain"/>
    <property type="match status" value="1"/>
</dbReference>